<keyword evidence="2 4" id="KW-0479">Metal-binding</keyword>
<evidence type="ECO:0000256" key="3">
    <source>
        <dbReference type="ARBA" id="ARBA00023004"/>
    </source>
</evidence>
<comment type="caution">
    <text evidence="7">The sequence shown here is derived from an EMBL/GenBank/DDBJ whole genome shotgun (WGS) entry which is preliminary data.</text>
</comment>
<evidence type="ECO:0000256" key="2">
    <source>
        <dbReference type="ARBA" id="ARBA00022723"/>
    </source>
</evidence>
<dbReference type="Gene3D" id="3.10.120.10">
    <property type="entry name" value="Cytochrome b5-like heme/steroid binding domain"/>
    <property type="match status" value="1"/>
</dbReference>
<feature type="compositionally biased region" description="Basic and acidic residues" evidence="5">
    <location>
        <begin position="310"/>
        <end position="319"/>
    </location>
</feature>
<feature type="compositionally biased region" description="Low complexity" evidence="5">
    <location>
        <begin position="39"/>
        <end position="72"/>
    </location>
</feature>
<dbReference type="OrthoDB" id="333097at2759"/>
<evidence type="ECO:0000313" key="7">
    <source>
        <dbReference type="EMBL" id="KFG66140.1"/>
    </source>
</evidence>
<comment type="similarity">
    <text evidence="4">Belongs to the cytochrome b5 family.</text>
</comment>
<dbReference type="InterPro" id="IPR001199">
    <property type="entry name" value="Cyt_B5-like_heme/steroid-bd"/>
</dbReference>
<feature type="region of interest" description="Disordered" evidence="5">
    <location>
        <begin position="278"/>
        <end position="340"/>
    </location>
</feature>
<organism evidence="7 8">
    <name type="scientific">Toxoplasma gondii RUB</name>
    <dbReference type="NCBI Taxonomy" id="935652"/>
    <lineage>
        <taxon>Eukaryota</taxon>
        <taxon>Sar</taxon>
        <taxon>Alveolata</taxon>
        <taxon>Apicomplexa</taxon>
        <taxon>Conoidasida</taxon>
        <taxon>Coccidia</taxon>
        <taxon>Eucoccidiorida</taxon>
        <taxon>Eimeriorina</taxon>
        <taxon>Sarcocystidae</taxon>
        <taxon>Toxoplasma</taxon>
    </lineage>
</organism>
<dbReference type="GO" id="GO:0046872">
    <property type="term" value="F:metal ion binding"/>
    <property type="evidence" value="ECO:0007669"/>
    <property type="project" value="UniProtKB-UniRule"/>
</dbReference>
<evidence type="ECO:0000256" key="1">
    <source>
        <dbReference type="ARBA" id="ARBA00022617"/>
    </source>
</evidence>
<feature type="region of interest" description="Disordered" evidence="5">
    <location>
        <begin position="37"/>
        <end position="72"/>
    </location>
</feature>
<sequence length="445" mass="46445">MEETETPLSLCSSSSIALGTGGRFTVALLEWLPDRSVFSPSPSSSSPSSSPSSSASSLSSSSLSSSSPVSGSLPRFRVLEKISYVWQRRGRAGEALVEEFERKMEALRRSHCRETPSLQGDALHAPPAQAASPRPRLTVEVGTAEMQVEACHPVSDLRLLFAADAAPTHVRVFFEPSSASACASASSGPLCGRSFFSPLCPFTPPTLASPVSADLLKAATSSQLPPVAVASESHLSSSSSSSSLSSSSLSSSSLSSSSLSSSSLSSSSSVLPRLFVSSSSSRSQDPPGRLPVPGASASASPSVSVSPPPERGENEKTEGARPQSGSGGVERSAGLAVPPGCGVGSQSRFRDLMAADKNRLAACSSGALRRISLEELSRHCSREDLWVALDGVVYDISSYVSFHPGGARILVEHAGTDISEVFRQYHAWVNAKHILEYNRVGIFQG</sequence>
<feature type="region of interest" description="Disordered" evidence="5">
    <location>
        <begin position="113"/>
        <end position="134"/>
    </location>
</feature>
<reference evidence="7 8" key="1">
    <citation type="submission" date="2014-05" db="EMBL/GenBank/DDBJ databases">
        <authorList>
            <person name="Sibley D."/>
            <person name="Venepally P."/>
            <person name="Karamycheva S."/>
            <person name="Hadjithomas M."/>
            <person name="Khan A."/>
            <person name="Brunk B."/>
            <person name="Roos D."/>
            <person name="Caler E."/>
            <person name="Lorenzi H."/>
        </authorList>
    </citation>
    <scope>NUCLEOTIDE SEQUENCE [LARGE SCALE GENOMIC DNA]</scope>
    <source>
        <strain evidence="7 8">RUB</strain>
    </source>
</reference>
<dbReference type="SUPFAM" id="SSF55856">
    <property type="entry name" value="Cytochrome b5-like heme/steroid binding domain"/>
    <property type="match status" value="1"/>
</dbReference>
<dbReference type="InterPro" id="IPR036400">
    <property type="entry name" value="Cyt_B5-like_heme/steroid_sf"/>
</dbReference>
<keyword evidence="3 4" id="KW-0408">Iron</keyword>
<dbReference type="InterPro" id="IPR051872">
    <property type="entry name" value="Cytochrome_b5/Flavoprotein_Rdt"/>
</dbReference>
<dbReference type="AlphaFoldDB" id="A0A086MB72"/>
<feature type="domain" description="Cytochrome b5 heme-binding" evidence="6">
    <location>
        <begin position="368"/>
        <end position="444"/>
    </location>
</feature>
<feature type="compositionally biased region" description="Low complexity" evidence="5">
    <location>
        <begin position="125"/>
        <end position="134"/>
    </location>
</feature>
<dbReference type="EMBL" id="AFYV02000094">
    <property type="protein sequence ID" value="KFG66140.1"/>
    <property type="molecule type" value="Genomic_DNA"/>
</dbReference>
<name>A0A086MB72_TOXGO</name>
<dbReference type="SMART" id="SM01117">
    <property type="entry name" value="Cyt-b5"/>
    <property type="match status" value="1"/>
</dbReference>
<evidence type="ECO:0000313" key="8">
    <source>
        <dbReference type="Proteomes" id="UP000028834"/>
    </source>
</evidence>
<dbReference type="Pfam" id="PF00173">
    <property type="entry name" value="Cyt-b5"/>
    <property type="match status" value="1"/>
</dbReference>
<evidence type="ECO:0000256" key="4">
    <source>
        <dbReference type="RuleBase" id="RU362121"/>
    </source>
</evidence>
<evidence type="ECO:0000256" key="5">
    <source>
        <dbReference type="SAM" id="MobiDB-lite"/>
    </source>
</evidence>
<evidence type="ECO:0000259" key="6">
    <source>
        <dbReference type="PROSITE" id="PS50255"/>
    </source>
</evidence>
<dbReference type="Proteomes" id="UP000028834">
    <property type="component" value="Unassembled WGS sequence"/>
</dbReference>
<feature type="compositionally biased region" description="Low complexity" evidence="5">
    <location>
        <begin position="291"/>
        <end position="305"/>
    </location>
</feature>
<gene>
    <name evidence="7" type="ORF">TGRUB_313580</name>
</gene>
<dbReference type="InterPro" id="IPR018506">
    <property type="entry name" value="Cyt_B5_heme-BS"/>
</dbReference>
<dbReference type="PANTHER" id="PTHR46237:SF1">
    <property type="entry name" value="CYTOCHROME B5 REDUCTASE 4"/>
    <property type="match status" value="1"/>
</dbReference>
<dbReference type="PRINTS" id="PR00363">
    <property type="entry name" value="CYTOCHROMEB5"/>
</dbReference>
<dbReference type="GO" id="GO:0020037">
    <property type="term" value="F:heme binding"/>
    <property type="evidence" value="ECO:0007669"/>
    <property type="project" value="UniProtKB-UniRule"/>
</dbReference>
<keyword evidence="1 4" id="KW-0349">Heme</keyword>
<dbReference type="PROSITE" id="PS00191">
    <property type="entry name" value="CYTOCHROME_B5_1"/>
    <property type="match status" value="1"/>
</dbReference>
<dbReference type="GO" id="GO:0004128">
    <property type="term" value="F:cytochrome-b5 reductase activity, acting on NAD(P)H"/>
    <property type="evidence" value="ECO:0007669"/>
    <property type="project" value="TreeGrafter"/>
</dbReference>
<proteinExistence type="inferred from homology"/>
<dbReference type="PANTHER" id="PTHR46237">
    <property type="entry name" value="CYTOCHROME B5 REDUCTASE 4 FAMILY MEMBER"/>
    <property type="match status" value="1"/>
</dbReference>
<protein>
    <submittedName>
        <fullName evidence="7">Cytochrome b5 family heme/steroid binding domain-containing protein</fullName>
    </submittedName>
</protein>
<dbReference type="GO" id="GO:0005737">
    <property type="term" value="C:cytoplasm"/>
    <property type="evidence" value="ECO:0007669"/>
    <property type="project" value="TreeGrafter"/>
</dbReference>
<accession>A0A086MB72</accession>
<dbReference type="VEuPathDB" id="ToxoDB:TGRUB_313580"/>
<dbReference type="PROSITE" id="PS50255">
    <property type="entry name" value="CYTOCHROME_B5_2"/>
    <property type="match status" value="1"/>
</dbReference>